<feature type="transmembrane region" description="Helical" evidence="1">
    <location>
        <begin position="316"/>
        <end position="337"/>
    </location>
</feature>
<proteinExistence type="predicted"/>
<comment type="caution">
    <text evidence="2">The sequence shown here is derived from an EMBL/GenBank/DDBJ whole genome shotgun (WGS) entry which is preliminary data.</text>
</comment>
<evidence type="ECO:0000313" key="2">
    <source>
        <dbReference type="EMBL" id="KAF9874700.1"/>
    </source>
</evidence>
<feature type="transmembrane region" description="Helical" evidence="1">
    <location>
        <begin position="22"/>
        <end position="45"/>
    </location>
</feature>
<keyword evidence="1" id="KW-0812">Transmembrane</keyword>
<keyword evidence="1" id="KW-0472">Membrane</keyword>
<feature type="transmembrane region" description="Helical" evidence="1">
    <location>
        <begin position="57"/>
        <end position="76"/>
    </location>
</feature>
<feature type="transmembrane region" description="Helical" evidence="1">
    <location>
        <begin position="115"/>
        <end position="138"/>
    </location>
</feature>
<dbReference type="RefSeq" id="XP_038744161.1">
    <property type="nucleotide sequence ID" value="XM_038890553.1"/>
</dbReference>
<organism evidence="2 3">
    <name type="scientific">Colletotrichum karsti</name>
    <dbReference type="NCBI Taxonomy" id="1095194"/>
    <lineage>
        <taxon>Eukaryota</taxon>
        <taxon>Fungi</taxon>
        <taxon>Dikarya</taxon>
        <taxon>Ascomycota</taxon>
        <taxon>Pezizomycotina</taxon>
        <taxon>Sordariomycetes</taxon>
        <taxon>Hypocreomycetidae</taxon>
        <taxon>Glomerellales</taxon>
        <taxon>Glomerellaceae</taxon>
        <taxon>Colletotrichum</taxon>
        <taxon>Colletotrichum boninense species complex</taxon>
    </lineage>
</organism>
<dbReference type="Proteomes" id="UP000781932">
    <property type="component" value="Unassembled WGS sequence"/>
</dbReference>
<evidence type="ECO:0000313" key="3">
    <source>
        <dbReference type="Proteomes" id="UP000781932"/>
    </source>
</evidence>
<feature type="transmembrane region" description="Helical" evidence="1">
    <location>
        <begin position="275"/>
        <end position="296"/>
    </location>
</feature>
<keyword evidence="3" id="KW-1185">Reference proteome</keyword>
<dbReference type="OrthoDB" id="4834801at2759"/>
<accession>A0A9P6I2N9</accession>
<dbReference type="GeneID" id="62163627"/>
<evidence type="ECO:0000256" key="1">
    <source>
        <dbReference type="SAM" id="Phobius"/>
    </source>
</evidence>
<dbReference type="AlphaFoldDB" id="A0A9P6I2N9"/>
<reference evidence="2" key="2">
    <citation type="submission" date="2020-11" db="EMBL/GenBank/DDBJ databases">
        <title>Whole genome sequencing of Colletotrichum sp.</title>
        <authorList>
            <person name="Li H."/>
        </authorList>
    </citation>
    <scope>NUCLEOTIDE SEQUENCE</scope>
    <source>
        <strain evidence="2">CkLH20</strain>
    </source>
</reference>
<gene>
    <name evidence="2" type="ORF">CkaCkLH20_07837</name>
</gene>
<protein>
    <submittedName>
        <fullName evidence="2">Uncharacterized protein</fullName>
    </submittedName>
</protein>
<keyword evidence="1" id="KW-1133">Transmembrane helix</keyword>
<name>A0A9P6I2N9_9PEZI</name>
<dbReference type="EMBL" id="JAATWM020000025">
    <property type="protein sequence ID" value="KAF9874700.1"/>
    <property type="molecule type" value="Genomic_DNA"/>
</dbReference>
<reference evidence="2" key="1">
    <citation type="submission" date="2020-03" db="EMBL/GenBank/DDBJ databases">
        <authorList>
            <person name="He L."/>
        </authorList>
    </citation>
    <scope>NUCLEOTIDE SEQUENCE</scope>
    <source>
        <strain evidence="2">CkLH20</strain>
    </source>
</reference>
<sequence length="355" mass="39156">MFNSDFDEEDCSINPEFLDPDIVGPGILIAQWAQLAVLFTFALLGTFHTQAAGVKEIGAGLAVIHLSLAIALLVQIKTNNGFSATDAILGAMILDSQGSAISIQMITKETLASRFQVGAVLPCQVFGLIVEAILVLGFHQNRFEFQYKNCNCVAVTWWGRLTSCKDSIQKEHSNQEMAIFWTYFGCRTIAFIQSSYHALMDTSKFHYAEIKSREKNLKDGCGTKIAKEAADLRNTTFVSPLASPLTSHKPSSSFTKFLQRVTRAGKREEEYDKHLTTLSLAYFIFGVYSVASMAAVRAAIKGEGQIGEKDDTDWSAGQVIAVVVAAVTIVRGIWHVVRMVKKEKFRLPANMRPTP</sequence>